<feature type="domain" description="SPOR" evidence="3">
    <location>
        <begin position="132"/>
        <end position="211"/>
    </location>
</feature>
<evidence type="ECO:0000313" key="5">
    <source>
        <dbReference type="Proteomes" id="UP000095342"/>
    </source>
</evidence>
<dbReference type="Proteomes" id="UP000095342">
    <property type="component" value="Chromosome"/>
</dbReference>
<keyword evidence="2" id="KW-1133">Transmembrane helix</keyword>
<dbReference type="Gene3D" id="3.30.70.1070">
    <property type="entry name" value="Sporulation related repeat"/>
    <property type="match status" value="1"/>
</dbReference>
<keyword evidence="2" id="KW-0812">Transmembrane</keyword>
<protein>
    <recommendedName>
        <fullName evidence="3">SPOR domain-containing protein</fullName>
    </recommendedName>
</protein>
<feature type="compositionally biased region" description="Low complexity" evidence="1">
    <location>
        <begin position="116"/>
        <end position="129"/>
    </location>
</feature>
<feature type="region of interest" description="Disordered" evidence="1">
    <location>
        <begin position="104"/>
        <end position="129"/>
    </location>
</feature>
<name>A0A1D8K4A2_9GAMM</name>
<dbReference type="PROSITE" id="PS51724">
    <property type="entry name" value="SPOR"/>
    <property type="match status" value="1"/>
</dbReference>
<accession>A0A1D8K4A2</accession>
<dbReference type="PANTHER" id="PTHR38687:SF2">
    <property type="entry name" value="CELL DIVISION PROTEIN FTSN"/>
    <property type="match status" value="1"/>
</dbReference>
<organism evidence="4 5">
    <name type="scientific">Acidihalobacter aeolianus</name>
    <dbReference type="NCBI Taxonomy" id="2792603"/>
    <lineage>
        <taxon>Bacteria</taxon>
        <taxon>Pseudomonadati</taxon>
        <taxon>Pseudomonadota</taxon>
        <taxon>Gammaproteobacteria</taxon>
        <taxon>Chromatiales</taxon>
        <taxon>Ectothiorhodospiraceae</taxon>
        <taxon>Acidihalobacter</taxon>
    </lineage>
</organism>
<dbReference type="InterPro" id="IPR052521">
    <property type="entry name" value="Cell_div_SPOR-domain"/>
</dbReference>
<dbReference type="InterPro" id="IPR007730">
    <property type="entry name" value="SPOR-like_dom"/>
</dbReference>
<evidence type="ECO:0000259" key="3">
    <source>
        <dbReference type="PROSITE" id="PS51724"/>
    </source>
</evidence>
<reference evidence="4 5" key="1">
    <citation type="submission" date="2016-09" db="EMBL/GenBank/DDBJ databases">
        <title>Acidihalobacter prosperus V6 (DSM14174).</title>
        <authorList>
            <person name="Khaleque H.N."/>
            <person name="Ramsay J.P."/>
            <person name="Murphy R.J.T."/>
            <person name="Kaksonen A.H."/>
            <person name="Boxall N.J."/>
            <person name="Watkin E.L.J."/>
        </authorList>
    </citation>
    <scope>NUCLEOTIDE SEQUENCE [LARGE SCALE GENOMIC DNA]</scope>
    <source>
        <strain evidence="4 5">V6</strain>
    </source>
</reference>
<sequence length="212" mass="22401">MAQHDYKSSSSRKGRGKGGKRGAPGWAWLAVGLAIGLFAGFLLYLSKRPAPPHHSLFSLPPAPASHEKKPAAKPSPALGASTTAPAQPKFDFYTLLPKLKVEVPKPPASLNQGQGATSANPAPVAPSAPEKVTAPGRYLLQVASFGTAGQANVLKAKLAFQGIVATVSPAKVKDYTWYRVQIGPFSDIAKVNAMLDQLSKQHYKPLIIKMNG</sequence>
<keyword evidence="5" id="KW-1185">Reference proteome</keyword>
<evidence type="ECO:0000256" key="2">
    <source>
        <dbReference type="SAM" id="Phobius"/>
    </source>
</evidence>
<dbReference type="Pfam" id="PF05036">
    <property type="entry name" value="SPOR"/>
    <property type="match status" value="1"/>
</dbReference>
<dbReference type="EMBL" id="CP017448">
    <property type="protein sequence ID" value="AOV15798.1"/>
    <property type="molecule type" value="Genomic_DNA"/>
</dbReference>
<dbReference type="RefSeq" id="WP_070071398.1">
    <property type="nucleotide sequence ID" value="NZ_CP017448.1"/>
</dbReference>
<evidence type="ECO:0000313" key="4">
    <source>
        <dbReference type="EMBL" id="AOV15798.1"/>
    </source>
</evidence>
<feature type="region of interest" description="Disordered" evidence="1">
    <location>
        <begin position="1"/>
        <end position="21"/>
    </location>
</feature>
<dbReference type="KEGG" id="aaeo:BJI67_00830"/>
<feature type="compositionally biased region" description="Basic residues" evidence="1">
    <location>
        <begin position="10"/>
        <end position="20"/>
    </location>
</feature>
<feature type="region of interest" description="Disordered" evidence="1">
    <location>
        <begin position="56"/>
        <end position="83"/>
    </location>
</feature>
<dbReference type="InterPro" id="IPR036680">
    <property type="entry name" value="SPOR-like_sf"/>
</dbReference>
<dbReference type="PANTHER" id="PTHR38687">
    <property type="entry name" value="CELL DIVISION PROTEIN DEDD-RELATED"/>
    <property type="match status" value="1"/>
</dbReference>
<dbReference type="GO" id="GO:0042834">
    <property type="term" value="F:peptidoglycan binding"/>
    <property type="evidence" value="ECO:0007669"/>
    <property type="project" value="InterPro"/>
</dbReference>
<gene>
    <name evidence="4" type="ORF">BJI67_00830</name>
</gene>
<keyword evidence="2" id="KW-0472">Membrane</keyword>
<evidence type="ECO:0000256" key="1">
    <source>
        <dbReference type="SAM" id="MobiDB-lite"/>
    </source>
</evidence>
<feature type="transmembrane region" description="Helical" evidence="2">
    <location>
        <begin position="25"/>
        <end position="45"/>
    </location>
</feature>
<dbReference type="SUPFAM" id="SSF110997">
    <property type="entry name" value="Sporulation related repeat"/>
    <property type="match status" value="1"/>
</dbReference>
<proteinExistence type="predicted"/>
<dbReference type="AlphaFoldDB" id="A0A1D8K4A2"/>